<gene>
    <name evidence="7" type="primary">rumA</name>
    <name evidence="7" type="ORF">HMPREF9088_1598</name>
</gene>
<dbReference type="InterPro" id="IPR002792">
    <property type="entry name" value="TRAM_dom"/>
</dbReference>
<organism evidence="7 8">
    <name type="scientific">Enterococcus italicus (strain DSM 15952 / CCUG 50447 / LMG 22039 / TP 1.5)</name>
    <dbReference type="NCBI Taxonomy" id="888064"/>
    <lineage>
        <taxon>Bacteria</taxon>
        <taxon>Bacillati</taxon>
        <taxon>Bacillota</taxon>
        <taxon>Bacilli</taxon>
        <taxon>Lactobacillales</taxon>
        <taxon>Enterococcaceae</taxon>
        <taxon>Enterococcus</taxon>
    </lineage>
</organism>
<dbReference type="AlphaFoldDB" id="E6LGV8"/>
<feature type="binding site" evidence="4">
    <location>
        <position position="291"/>
    </location>
    <ligand>
        <name>S-adenosyl-L-methionine</name>
        <dbReference type="ChEBI" id="CHEBI:59789"/>
    </ligand>
</feature>
<feature type="binding site" evidence="4">
    <location>
        <position position="341"/>
    </location>
    <ligand>
        <name>S-adenosyl-L-methionine</name>
        <dbReference type="ChEBI" id="CHEBI:59789"/>
    </ligand>
</feature>
<dbReference type="Pfam" id="PF05958">
    <property type="entry name" value="tRNA_U5-meth_tr"/>
    <property type="match status" value="1"/>
</dbReference>
<dbReference type="HOGENOM" id="CLU_014689_7_1_9"/>
<dbReference type="InterPro" id="IPR010280">
    <property type="entry name" value="U5_MeTrfase_fam"/>
</dbReference>
<dbReference type="InterPro" id="IPR012340">
    <property type="entry name" value="NA-bd_OB-fold"/>
</dbReference>
<dbReference type="EMBL" id="AEPV01000066">
    <property type="protein sequence ID" value="EFU73482.1"/>
    <property type="molecule type" value="Genomic_DNA"/>
</dbReference>
<dbReference type="STRING" id="888064.HMPREF9088_1598"/>
<evidence type="ECO:0000256" key="3">
    <source>
        <dbReference type="ARBA" id="ARBA00022691"/>
    </source>
</evidence>
<keyword evidence="3 4" id="KW-0949">S-adenosyl-L-methionine</keyword>
<feature type="active site" evidence="5">
    <location>
        <position position="416"/>
    </location>
</feature>
<dbReference type="Gene3D" id="2.40.50.140">
    <property type="entry name" value="Nucleic acid-binding proteins"/>
    <property type="match status" value="1"/>
</dbReference>
<evidence type="ECO:0000313" key="8">
    <source>
        <dbReference type="Proteomes" id="UP000010296"/>
    </source>
</evidence>
<dbReference type="EC" id="2.1.1.-" evidence="7"/>
<dbReference type="PANTHER" id="PTHR11061:SF45">
    <property type="match status" value="1"/>
</dbReference>
<name>E6LGV8_ENTI1</name>
<dbReference type="GeneID" id="302705433"/>
<proteinExistence type="inferred from homology"/>
<dbReference type="Gene3D" id="2.40.50.1070">
    <property type="match status" value="1"/>
</dbReference>
<dbReference type="RefSeq" id="WP_007208611.1">
    <property type="nucleotide sequence ID" value="NZ_GL622241.1"/>
</dbReference>
<comment type="similarity">
    <text evidence="4">Belongs to the class I-like SAM-binding methyltransferase superfamily. RNA M5U methyltransferase family.</text>
</comment>
<dbReference type="eggNOG" id="COG2265">
    <property type="taxonomic scope" value="Bacteria"/>
</dbReference>
<dbReference type="PROSITE" id="PS51687">
    <property type="entry name" value="SAM_MT_RNA_M5U"/>
    <property type="match status" value="1"/>
</dbReference>
<dbReference type="CDD" id="cd02440">
    <property type="entry name" value="AdoMet_MTases"/>
    <property type="match status" value="1"/>
</dbReference>
<evidence type="ECO:0000256" key="1">
    <source>
        <dbReference type="ARBA" id="ARBA00022603"/>
    </source>
</evidence>
<evidence type="ECO:0000256" key="4">
    <source>
        <dbReference type="PROSITE-ProRule" id="PRU01024"/>
    </source>
</evidence>
<dbReference type="SUPFAM" id="SSF50249">
    <property type="entry name" value="Nucleic acid-binding proteins"/>
    <property type="match status" value="1"/>
</dbReference>
<dbReference type="Pfam" id="PF01938">
    <property type="entry name" value="TRAM"/>
    <property type="match status" value="1"/>
</dbReference>
<dbReference type="InterPro" id="IPR030390">
    <property type="entry name" value="MeTrfase_TrmA_AS"/>
</dbReference>
<dbReference type="FunFam" id="3.40.50.150:FF:000009">
    <property type="entry name" value="23S rRNA (Uracil(1939)-C(5))-methyltransferase RlmD"/>
    <property type="match status" value="1"/>
</dbReference>
<feature type="domain" description="TRAM" evidence="6">
    <location>
        <begin position="5"/>
        <end position="63"/>
    </location>
</feature>
<dbReference type="GO" id="GO:0070041">
    <property type="term" value="F:rRNA (uridine-C5-)-methyltransferase activity"/>
    <property type="evidence" value="ECO:0007669"/>
    <property type="project" value="TreeGrafter"/>
</dbReference>
<dbReference type="FunFam" id="2.40.50.140:FF:000097">
    <property type="entry name" value="23S rRNA (uracil(1939)-C(5))-methyltransferase RlmD"/>
    <property type="match status" value="1"/>
</dbReference>
<dbReference type="PANTHER" id="PTHR11061">
    <property type="entry name" value="RNA M5U METHYLTRANSFERASE"/>
    <property type="match status" value="1"/>
</dbReference>
<dbReference type="PROSITE" id="PS01230">
    <property type="entry name" value="TRMA_1"/>
    <property type="match status" value="1"/>
</dbReference>
<comment type="caution">
    <text evidence="7">The sequence shown here is derived from an EMBL/GenBank/DDBJ whole genome shotgun (WGS) entry which is preliminary data.</text>
</comment>
<dbReference type="SUPFAM" id="SSF53335">
    <property type="entry name" value="S-adenosyl-L-methionine-dependent methyltransferases"/>
    <property type="match status" value="1"/>
</dbReference>
<dbReference type="FunFam" id="2.40.50.1070:FF:000003">
    <property type="entry name" value="23S rRNA (Uracil-5-)-methyltransferase RumA"/>
    <property type="match status" value="1"/>
</dbReference>
<dbReference type="InterPro" id="IPR029063">
    <property type="entry name" value="SAM-dependent_MTases_sf"/>
</dbReference>
<evidence type="ECO:0000259" key="6">
    <source>
        <dbReference type="PROSITE" id="PS50926"/>
    </source>
</evidence>
<sequence>MIQAAIKKGQTVQLKIKRLGINGEGIGYFRNLILFIPNALPGEEVVATVTNVSQKFAEGQVTKIVKKSPNRITPPCHVYEECGGCQLQHLSYNKQLVFKRDLLKQALQKFKPKGYQEFDLRPTIGMDDPWHYRNKAQFQLRYSNKRQRIEAGLYRPNSHELVPIDDCLVQEPQTQQVLNTTVQLLNKYNVPVYDEKKNSGIFRTLMVRIGVITNELQLVFITNSEKFPSKQALIRELTTRLPNVVSIMQNIQNKKTSLVMGEKTVNLWGKDTIEEQINEVTFDLSARAFFQLNPYQTSVLYQEAIRALDYQSSDTVIDAYCGVGTIGLSVAPFVKQVRGMDTISQAITDAKKNAQRKGLTNTHYETGTAEDLIPKWVKDGYHADAIVVDPPRTGLDDKLLQTLLRHPSKRLVYVSCNVSTLARDLVQLAKVYRVDYLQSVDMFPQTARCEVVVKLTKK</sequence>
<reference evidence="7 8" key="1">
    <citation type="submission" date="2010-12" db="EMBL/GenBank/DDBJ databases">
        <authorList>
            <person name="Muzny D."/>
            <person name="Qin X."/>
            <person name="Deng J."/>
            <person name="Jiang H."/>
            <person name="Liu Y."/>
            <person name="Qu J."/>
            <person name="Song X.-Z."/>
            <person name="Zhang L."/>
            <person name="Thornton R."/>
            <person name="Coyle M."/>
            <person name="Francisco L."/>
            <person name="Jackson L."/>
            <person name="Javaid M."/>
            <person name="Korchina V."/>
            <person name="Kovar C."/>
            <person name="Mata R."/>
            <person name="Mathew T."/>
            <person name="Ngo R."/>
            <person name="Nguyen L."/>
            <person name="Nguyen N."/>
            <person name="Okwuonu G."/>
            <person name="Ongeri F."/>
            <person name="Pham C."/>
            <person name="Simmons D."/>
            <person name="Wilczek-Boney K."/>
            <person name="Hale W."/>
            <person name="Jakkamsetti A."/>
            <person name="Pham P."/>
            <person name="Ruth R."/>
            <person name="San Lucas F."/>
            <person name="Warren J."/>
            <person name="Zhang J."/>
            <person name="Zhao Z."/>
            <person name="Zhou C."/>
            <person name="Zhu D."/>
            <person name="Lee S."/>
            <person name="Bess C."/>
            <person name="Blankenburg K."/>
            <person name="Forbes L."/>
            <person name="Fu Q."/>
            <person name="Gubbala S."/>
            <person name="Hirani K."/>
            <person name="Jayaseelan J.C."/>
            <person name="Lara F."/>
            <person name="Munidasa M."/>
            <person name="Palculict T."/>
            <person name="Patil S."/>
            <person name="Pu L.-L."/>
            <person name="Saada N."/>
            <person name="Tang L."/>
            <person name="Weissenberger G."/>
            <person name="Zhu Y."/>
            <person name="Hemphill L."/>
            <person name="Shang Y."/>
            <person name="Youmans B."/>
            <person name="Ayvaz T."/>
            <person name="Ross M."/>
            <person name="Santibanez J."/>
            <person name="Aqrawi P."/>
            <person name="Gross S."/>
            <person name="Joshi V."/>
            <person name="Fowler G."/>
            <person name="Nazareth L."/>
            <person name="Reid J."/>
            <person name="Worley K."/>
            <person name="Petrosino J."/>
            <person name="Highlander S."/>
            <person name="Gibbs R."/>
        </authorList>
    </citation>
    <scope>NUCLEOTIDE SEQUENCE [LARGE SCALE GENOMIC DNA]</scope>
    <source>
        <strain evidence="8">DSM 15952 / CCUG 50447 / LMG 22039 / TP 1.5</strain>
    </source>
</reference>
<feature type="active site" description="Nucleophile" evidence="4">
    <location>
        <position position="416"/>
    </location>
</feature>
<dbReference type="NCBIfam" id="TIGR00479">
    <property type="entry name" value="rumA"/>
    <property type="match status" value="1"/>
</dbReference>
<protein>
    <submittedName>
        <fullName evidence="7">23S rRNA (Uracil-5-)-methyltransferase RumA</fullName>
        <ecNumber evidence="7">2.1.1.-</ecNumber>
    </submittedName>
</protein>
<dbReference type="OrthoDB" id="9804590at2"/>
<feature type="binding site" evidence="4">
    <location>
        <position position="389"/>
    </location>
    <ligand>
        <name>S-adenosyl-L-methionine</name>
        <dbReference type="ChEBI" id="CHEBI:59789"/>
    </ligand>
</feature>
<dbReference type="PATRIC" id="fig|888064.11.peg.42"/>
<keyword evidence="2 4" id="KW-0808">Transferase</keyword>
<dbReference type="Gene3D" id="3.40.50.150">
    <property type="entry name" value="Vaccinia Virus protein VP39"/>
    <property type="match status" value="1"/>
</dbReference>
<dbReference type="Proteomes" id="UP000010296">
    <property type="component" value="Unassembled WGS sequence"/>
</dbReference>
<keyword evidence="1 4" id="KW-0489">Methyltransferase</keyword>
<feature type="binding site" evidence="4">
    <location>
        <position position="320"/>
    </location>
    <ligand>
        <name>S-adenosyl-L-methionine</name>
        <dbReference type="ChEBI" id="CHEBI:59789"/>
    </ligand>
</feature>
<evidence type="ECO:0000256" key="5">
    <source>
        <dbReference type="PROSITE-ProRule" id="PRU10015"/>
    </source>
</evidence>
<evidence type="ECO:0000313" key="7">
    <source>
        <dbReference type="EMBL" id="EFU73482.1"/>
    </source>
</evidence>
<dbReference type="PROSITE" id="PS50926">
    <property type="entry name" value="TRAM"/>
    <property type="match status" value="1"/>
</dbReference>
<dbReference type="GO" id="GO:0070475">
    <property type="term" value="P:rRNA base methylation"/>
    <property type="evidence" value="ECO:0007669"/>
    <property type="project" value="TreeGrafter"/>
</dbReference>
<evidence type="ECO:0000256" key="2">
    <source>
        <dbReference type="ARBA" id="ARBA00022679"/>
    </source>
</evidence>
<keyword evidence="8" id="KW-1185">Reference proteome</keyword>
<accession>E6LGV8</accession>